<sequence>MAELRPARLSWGDLVRVGAAGLRVRPARAVLSALGIAIGIATMVAVVGISSSSKAQLLAELDRLGTNLLRVTPGQSLFGEPTALPETALAMVGAVGPVEVAGATGDTGTPVYRTDRIDPQSTGGLTTRAASPELLRALQTPVAEGVWLNEATVSLRAVVLGAVAADRLGVRDVGEQLWIGGRWWTVVGVLAPSPLAPEVDRSALVGFAAAGTYLNFDGHPTTIYTRTDPSQVDAVRAVLPATASPENPEEVEVSRPSDALAARAAADSAFTGLLLGIGAVALLVGGVGVANTMVISVLERRREIGLRRSLGATRGQVRGQFLAESLLLSGLGGVAGAVLGGAVTVAYATWMGLPPTVPAWAPAGALTATLLVGTVAGLYPAMRAARMSPTLALSA</sequence>
<feature type="domain" description="MacB-like periplasmic core" evidence="9">
    <location>
        <begin position="30"/>
        <end position="239"/>
    </location>
</feature>
<evidence type="ECO:0000256" key="5">
    <source>
        <dbReference type="ARBA" id="ARBA00023136"/>
    </source>
</evidence>
<evidence type="ECO:0000256" key="2">
    <source>
        <dbReference type="ARBA" id="ARBA00022475"/>
    </source>
</evidence>
<feature type="transmembrane region" description="Helical" evidence="7">
    <location>
        <begin position="29"/>
        <end position="49"/>
    </location>
</feature>
<evidence type="ECO:0000256" key="6">
    <source>
        <dbReference type="ARBA" id="ARBA00038076"/>
    </source>
</evidence>
<name>A0A4U3MDP0_9ACTN</name>
<accession>A0A4U3MDP0</accession>
<protein>
    <submittedName>
        <fullName evidence="10">ABC transporter permease</fullName>
    </submittedName>
</protein>
<evidence type="ECO:0000259" key="9">
    <source>
        <dbReference type="Pfam" id="PF12704"/>
    </source>
</evidence>
<dbReference type="EMBL" id="SZQA01000017">
    <property type="protein sequence ID" value="TKK87191.1"/>
    <property type="molecule type" value="Genomic_DNA"/>
</dbReference>
<reference evidence="10 11" key="1">
    <citation type="submission" date="2019-04" db="EMBL/GenBank/DDBJ databases">
        <title>Herbidospora sp. NEAU-GS14.nov., a novel actinomycete isolated from soil.</title>
        <authorList>
            <person name="Han L."/>
        </authorList>
    </citation>
    <scope>NUCLEOTIDE SEQUENCE [LARGE SCALE GENOMIC DNA]</scope>
    <source>
        <strain evidence="10 11">NEAU-GS14</strain>
    </source>
</reference>
<dbReference type="AlphaFoldDB" id="A0A4U3MDP0"/>
<dbReference type="InterPro" id="IPR025857">
    <property type="entry name" value="MacB_PCD"/>
</dbReference>
<feature type="transmembrane region" description="Helical" evidence="7">
    <location>
        <begin position="359"/>
        <end position="379"/>
    </location>
</feature>
<feature type="transmembrane region" description="Helical" evidence="7">
    <location>
        <begin position="326"/>
        <end position="347"/>
    </location>
</feature>
<proteinExistence type="inferred from homology"/>
<dbReference type="OrthoDB" id="9780560at2"/>
<feature type="transmembrane region" description="Helical" evidence="7">
    <location>
        <begin position="273"/>
        <end position="298"/>
    </location>
</feature>
<keyword evidence="3 7" id="KW-0812">Transmembrane</keyword>
<keyword evidence="2" id="KW-1003">Cell membrane</keyword>
<dbReference type="Pfam" id="PF12704">
    <property type="entry name" value="MacB_PCD"/>
    <property type="match status" value="1"/>
</dbReference>
<evidence type="ECO:0000256" key="3">
    <source>
        <dbReference type="ARBA" id="ARBA00022692"/>
    </source>
</evidence>
<dbReference type="RefSeq" id="WP_137248388.1">
    <property type="nucleotide sequence ID" value="NZ_SZQA01000017.1"/>
</dbReference>
<evidence type="ECO:0000313" key="11">
    <source>
        <dbReference type="Proteomes" id="UP000308705"/>
    </source>
</evidence>
<comment type="caution">
    <text evidence="10">The sequence shown here is derived from an EMBL/GenBank/DDBJ whole genome shotgun (WGS) entry which is preliminary data.</text>
</comment>
<dbReference type="GO" id="GO:0005886">
    <property type="term" value="C:plasma membrane"/>
    <property type="evidence" value="ECO:0007669"/>
    <property type="project" value="UniProtKB-SubCell"/>
</dbReference>
<feature type="domain" description="ABC3 transporter permease C-terminal" evidence="8">
    <location>
        <begin position="277"/>
        <end position="389"/>
    </location>
</feature>
<organism evidence="10 11">
    <name type="scientific">Herbidospora galbida</name>
    <dbReference type="NCBI Taxonomy" id="2575442"/>
    <lineage>
        <taxon>Bacteria</taxon>
        <taxon>Bacillati</taxon>
        <taxon>Actinomycetota</taxon>
        <taxon>Actinomycetes</taxon>
        <taxon>Streptosporangiales</taxon>
        <taxon>Streptosporangiaceae</taxon>
        <taxon>Herbidospora</taxon>
    </lineage>
</organism>
<keyword evidence="4 7" id="KW-1133">Transmembrane helix</keyword>
<evidence type="ECO:0000259" key="8">
    <source>
        <dbReference type="Pfam" id="PF02687"/>
    </source>
</evidence>
<evidence type="ECO:0000313" key="10">
    <source>
        <dbReference type="EMBL" id="TKK87191.1"/>
    </source>
</evidence>
<dbReference type="InterPro" id="IPR003838">
    <property type="entry name" value="ABC3_permease_C"/>
</dbReference>
<keyword evidence="5 7" id="KW-0472">Membrane</keyword>
<dbReference type="GO" id="GO:0022857">
    <property type="term" value="F:transmembrane transporter activity"/>
    <property type="evidence" value="ECO:0007669"/>
    <property type="project" value="TreeGrafter"/>
</dbReference>
<dbReference type="InterPro" id="IPR050250">
    <property type="entry name" value="Macrolide_Exporter_MacB"/>
</dbReference>
<dbReference type="PANTHER" id="PTHR30572">
    <property type="entry name" value="MEMBRANE COMPONENT OF TRANSPORTER-RELATED"/>
    <property type="match status" value="1"/>
</dbReference>
<dbReference type="Pfam" id="PF02687">
    <property type="entry name" value="FtsX"/>
    <property type="match status" value="1"/>
</dbReference>
<evidence type="ECO:0000256" key="1">
    <source>
        <dbReference type="ARBA" id="ARBA00004651"/>
    </source>
</evidence>
<keyword evidence="11" id="KW-1185">Reference proteome</keyword>
<gene>
    <name evidence="10" type="ORF">FDA94_18935</name>
</gene>
<dbReference type="Proteomes" id="UP000308705">
    <property type="component" value="Unassembled WGS sequence"/>
</dbReference>
<comment type="subcellular location">
    <subcellularLocation>
        <location evidence="1">Cell membrane</location>
        <topology evidence="1">Multi-pass membrane protein</topology>
    </subcellularLocation>
</comment>
<evidence type="ECO:0000256" key="4">
    <source>
        <dbReference type="ARBA" id="ARBA00022989"/>
    </source>
</evidence>
<comment type="similarity">
    <text evidence="6">Belongs to the ABC-4 integral membrane protein family.</text>
</comment>
<dbReference type="PANTHER" id="PTHR30572:SF4">
    <property type="entry name" value="ABC TRANSPORTER PERMEASE YTRF"/>
    <property type="match status" value="1"/>
</dbReference>
<evidence type="ECO:0000256" key="7">
    <source>
        <dbReference type="SAM" id="Phobius"/>
    </source>
</evidence>